<accession>A0A9D1M4T6</accession>
<protein>
    <submittedName>
        <fullName evidence="1">Uncharacterized protein</fullName>
    </submittedName>
</protein>
<sequence length="235" mass="26943">MAVRRYSKADFLNLLREAIGDIDSFYAQNFLNYRGITSDTKERYENIAAEFVLENLAAFENIRAINRLSSYKTDGHEQFIPDDNKSNEIKKGAVRRQEEWLAKSMYGKNYENLGKIIDFQVPIKNTRNNLAGKIDLISFSESNGILYLLEFKKPDSKETLLRCILEAYTYYKQVNCSKLLKDFGLPVDSKIIPAALIYKRSFAATGLGYLSLQKLRSTLRMSIFLINETGGIEKV</sequence>
<organism evidence="1 2">
    <name type="scientific">Candidatus Scatocola faecipullorum</name>
    <dbReference type="NCBI Taxonomy" id="2840917"/>
    <lineage>
        <taxon>Bacteria</taxon>
        <taxon>Pseudomonadati</taxon>
        <taxon>Pseudomonadota</taxon>
        <taxon>Alphaproteobacteria</taxon>
        <taxon>Rhodospirillales</taxon>
        <taxon>Rhodospirillaceae</taxon>
        <taxon>Rhodospirillaceae incertae sedis</taxon>
        <taxon>Candidatus Scatocola</taxon>
    </lineage>
</organism>
<gene>
    <name evidence="1" type="ORF">IAD20_05800</name>
</gene>
<comment type="caution">
    <text evidence="1">The sequence shown here is derived from an EMBL/GenBank/DDBJ whole genome shotgun (WGS) entry which is preliminary data.</text>
</comment>
<proteinExistence type="predicted"/>
<reference evidence="1" key="1">
    <citation type="submission" date="2020-10" db="EMBL/GenBank/DDBJ databases">
        <authorList>
            <person name="Gilroy R."/>
        </authorList>
    </citation>
    <scope>NUCLEOTIDE SEQUENCE</scope>
    <source>
        <strain evidence="1">ChiW3-316</strain>
    </source>
</reference>
<dbReference type="Proteomes" id="UP000824107">
    <property type="component" value="Unassembled WGS sequence"/>
</dbReference>
<evidence type="ECO:0000313" key="2">
    <source>
        <dbReference type="Proteomes" id="UP000824107"/>
    </source>
</evidence>
<dbReference type="AlphaFoldDB" id="A0A9D1M4T6"/>
<evidence type="ECO:0000313" key="1">
    <source>
        <dbReference type="EMBL" id="HIU53577.1"/>
    </source>
</evidence>
<reference evidence="1" key="2">
    <citation type="journal article" date="2021" name="PeerJ">
        <title>Extensive microbial diversity within the chicken gut microbiome revealed by metagenomics and culture.</title>
        <authorList>
            <person name="Gilroy R."/>
            <person name="Ravi A."/>
            <person name="Getino M."/>
            <person name="Pursley I."/>
            <person name="Horton D.L."/>
            <person name="Alikhan N.F."/>
            <person name="Baker D."/>
            <person name="Gharbi K."/>
            <person name="Hall N."/>
            <person name="Watson M."/>
            <person name="Adriaenssens E.M."/>
            <person name="Foster-Nyarko E."/>
            <person name="Jarju S."/>
            <person name="Secka A."/>
            <person name="Antonio M."/>
            <person name="Oren A."/>
            <person name="Chaudhuri R.R."/>
            <person name="La Ragione R."/>
            <person name="Hildebrand F."/>
            <person name="Pallen M.J."/>
        </authorList>
    </citation>
    <scope>NUCLEOTIDE SEQUENCE</scope>
    <source>
        <strain evidence="1">ChiW3-316</strain>
    </source>
</reference>
<dbReference type="EMBL" id="DVNC01000037">
    <property type="protein sequence ID" value="HIU53577.1"/>
    <property type="molecule type" value="Genomic_DNA"/>
</dbReference>
<name>A0A9D1M4T6_9PROT</name>